<name>A0A9N8MNQ7_9BURK</name>
<sequence length="42" mass="4331">MGGFGEVQTVRLFYGMRVTGGLQAREAELRSTEPGAATAAGS</sequence>
<comment type="caution">
    <text evidence="1">The sequence shown here is derived from an EMBL/GenBank/DDBJ whole genome shotgun (WGS) entry which is preliminary data.</text>
</comment>
<evidence type="ECO:0000313" key="2">
    <source>
        <dbReference type="Proteomes" id="UP000675121"/>
    </source>
</evidence>
<keyword evidence="2" id="KW-1185">Reference proteome</keyword>
<accession>A0A9N8MNQ7</accession>
<dbReference type="EMBL" id="CAJNAS010000005">
    <property type="protein sequence ID" value="CAE6880064.1"/>
    <property type="molecule type" value="Genomic_DNA"/>
</dbReference>
<reference evidence="1" key="1">
    <citation type="submission" date="2021-02" db="EMBL/GenBank/DDBJ databases">
        <authorList>
            <person name="Vanwijnsberghe S."/>
        </authorList>
    </citation>
    <scope>NUCLEOTIDE SEQUENCE</scope>
    <source>
        <strain evidence="1">R-70211</strain>
    </source>
</reference>
<proteinExistence type="predicted"/>
<dbReference type="AlphaFoldDB" id="A0A9N8MNQ7"/>
<gene>
    <name evidence="1" type="ORF">R70211_02054</name>
</gene>
<evidence type="ECO:0000313" key="1">
    <source>
        <dbReference type="EMBL" id="CAE6880064.1"/>
    </source>
</evidence>
<organism evidence="1 2">
    <name type="scientific">Paraburkholderia domus</name>
    <dbReference type="NCBI Taxonomy" id="2793075"/>
    <lineage>
        <taxon>Bacteria</taxon>
        <taxon>Pseudomonadati</taxon>
        <taxon>Pseudomonadota</taxon>
        <taxon>Betaproteobacteria</taxon>
        <taxon>Burkholderiales</taxon>
        <taxon>Burkholderiaceae</taxon>
        <taxon>Paraburkholderia</taxon>
    </lineage>
</organism>
<protein>
    <submittedName>
        <fullName evidence="1">Uncharacterized protein</fullName>
    </submittedName>
</protein>
<dbReference type="Proteomes" id="UP000675121">
    <property type="component" value="Unassembled WGS sequence"/>
</dbReference>